<accession>A0A6J4PKD0</accession>
<organism evidence="2">
    <name type="scientific">uncultured Propionibacteriaceae bacterium</name>
    <dbReference type="NCBI Taxonomy" id="257457"/>
    <lineage>
        <taxon>Bacteria</taxon>
        <taxon>Bacillati</taxon>
        <taxon>Actinomycetota</taxon>
        <taxon>Actinomycetes</taxon>
        <taxon>Propionibacteriales</taxon>
        <taxon>Propionibacteriaceae</taxon>
        <taxon>environmental samples</taxon>
    </lineage>
</organism>
<keyword evidence="1" id="KW-1133">Transmembrane helix</keyword>
<dbReference type="AlphaFoldDB" id="A0A6J4PKD0"/>
<evidence type="ECO:0000256" key="1">
    <source>
        <dbReference type="SAM" id="Phobius"/>
    </source>
</evidence>
<keyword evidence="1" id="KW-0812">Transmembrane</keyword>
<name>A0A6J4PKD0_9ACTN</name>
<proteinExistence type="predicted"/>
<reference evidence="2" key="1">
    <citation type="submission" date="2020-02" db="EMBL/GenBank/DDBJ databases">
        <authorList>
            <person name="Meier V. D."/>
        </authorList>
    </citation>
    <scope>NUCLEOTIDE SEQUENCE</scope>
    <source>
        <strain evidence="2">AVDCRST_MAG75</strain>
    </source>
</reference>
<keyword evidence="1" id="KW-0472">Membrane</keyword>
<sequence>MGRAWAEGCLIGPAFGLVWLFGLIVLYAFAVGEVHDPTREPTSTSVRLSVLLWWRFGSEGGLRDPGRGTGALRI</sequence>
<dbReference type="EMBL" id="CADCUO010000238">
    <property type="protein sequence ID" value="CAA9418479.1"/>
    <property type="molecule type" value="Genomic_DNA"/>
</dbReference>
<evidence type="ECO:0000313" key="2">
    <source>
        <dbReference type="EMBL" id="CAA9418479.1"/>
    </source>
</evidence>
<gene>
    <name evidence="2" type="ORF">AVDCRST_MAG75-3278</name>
</gene>
<protein>
    <submittedName>
        <fullName evidence="2">Uncharacterized protein</fullName>
    </submittedName>
</protein>
<feature type="transmembrane region" description="Helical" evidence="1">
    <location>
        <begin position="9"/>
        <end position="30"/>
    </location>
</feature>